<dbReference type="Proteomes" id="UP000477488">
    <property type="component" value="Unassembled WGS sequence"/>
</dbReference>
<feature type="compositionally biased region" description="Basic and acidic residues" evidence="5">
    <location>
        <begin position="932"/>
        <end position="941"/>
    </location>
</feature>
<feature type="compositionally biased region" description="Low complexity" evidence="5">
    <location>
        <begin position="16"/>
        <end position="25"/>
    </location>
</feature>
<feature type="compositionally biased region" description="Basic and acidic residues" evidence="5">
    <location>
        <begin position="1"/>
        <end position="12"/>
    </location>
</feature>
<evidence type="ECO:0000256" key="5">
    <source>
        <dbReference type="SAM" id="MobiDB-lite"/>
    </source>
</evidence>
<dbReference type="RefSeq" id="WP_154509156.1">
    <property type="nucleotide sequence ID" value="NZ_VUMH01000002.1"/>
</dbReference>
<evidence type="ECO:0000256" key="1">
    <source>
        <dbReference type="ARBA" id="ARBA00004167"/>
    </source>
</evidence>
<protein>
    <recommendedName>
        <fullName evidence="7">Translocation and assembly module TamB C-terminal domain-containing protein</fullName>
    </recommendedName>
</protein>
<proteinExistence type="predicted"/>
<evidence type="ECO:0000259" key="7">
    <source>
        <dbReference type="Pfam" id="PF04357"/>
    </source>
</evidence>
<dbReference type="GO" id="GO:0097347">
    <property type="term" value="C:TAM protein secretion complex"/>
    <property type="evidence" value="ECO:0007669"/>
    <property type="project" value="TreeGrafter"/>
</dbReference>
<evidence type="ECO:0000256" key="2">
    <source>
        <dbReference type="ARBA" id="ARBA00022692"/>
    </source>
</evidence>
<comment type="subcellular location">
    <subcellularLocation>
        <location evidence="1">Membrane</location>
        <topology evidence="1">Single-pass membrane protein</topology>
    </subcellularLocation>
</comment>
<keyword evidence="9" id="KW-1185">Reference proteome</keyword>
<evidence type="ECO:0000313" key="9">
    <source>
        <dbReference type="Proteomes" id="UP000477488"/>
    </source>
</evidence>
<evidence type="ECO:0000256" key="4">
    <source>
        <dbReference type="ARBA" id="ARBA00023136"/>
    </source>
</evidence>
<evidence type="ECO:0000313" key="8">
    <source>
        <dbReference type="EMBL" id="MSS27107.1"/>
    </source>
</evidence>
<dbReference type="GO" id="GO:0005886">
    <property type="term" value="C:plasma membrane"/>
    <property type="evidence" value="ECO:0007669"/>
    <property type="project" value="InterPro"/>
</dbReference>
<reference evidence="8 9" key="1">
    <citation type="submission" date="2019-09" db="EMBL/GenBank/DDBJ databases">
        <title>In-depth cultivation of the pig gut microbiome towards novel bacterial diversity and tailored functional studies.</title>
        <authorList>
            <person name="Wylensek D."/>
            <person name="Hitch T.C.A."/>
            <person name="Clavel T."/>
        </authorList>
    </citation>
    <scope>NUCLEOTIDE SEQUENCE [LARGE SCALE GENOMIC DNA]</scope>
    <source>
        <strain evidence="8 9">PG-178-WT-4</strain>
    </source>
</reference>
<accession>A0A6L5XIZ3</accession>
<dbReference type="Pfam" id="PF04357">
    <property type="entry name" value="TamB"/>
    <property type="match status" value="1"/>
</dbReference>
<gene>
    <name evidence="8" type="ORF">FYJ44_03400</name>
</gene>
<feature type="domain" description="Translocation and assembly module TamB C-terminal" evidence="7">
    <location>
        <begin position="962"/>
        <end position="1320"/>
    </location>
</feature>
<evidence type="ECO:0000256" key="6">
    <source>
        <dbReference type="SAM" id="Phobius"/>
    </source>
</evidence>
<evidence type="ECO:0000256" key="3">
    <source>
        <dbReference type="ARBA" id="ARBA00022989"/>
    </source>
</evidence>
<dbReference type="InterPro" id="IPR007452">
    <property type="entry name" value="TamB_C"/>
</dbReference>
<organism evidence="8 9">
    <name type="scientific">Desulfovibrio porci</name>
    <dbReference type="NCBI Taxonomy" id="2605782"/>
    <lineage>
        <taxon>Bacteria</taxon>
        <taxon>Pseudomonadati</taxon>
        <taxon>Thermodesulfobacteriota</taxon>
        <taxon>Desulfovibrionia</taxon>
        <taxon>Desulfovibrionales</taxon>
        <taxon>Desulfovibrionaceae</taxon>
        <taxon>Desulfovibrio</taxon>
    </lineage>
</organism>
<dbReference type="PANTHER" id="PTHR36985:SF1">
    <property type="entry name" value="TRANSLOCATION AND ASSEMBLY MODULE SUBUNIT TAMB"/>
    <property type="match status" value="1"/>
</dbReference>
<feature type="region of interest" description="Disordered" evidence="5">
    <location>
        <begin position="1"/>
        <end position="25"/>
    </location>
</feature>
<sequence>MARINEEQHTVREAGTSRPPRSGRSGRWTRWLRRILAGLLGLLLAASAGLVWVLRSDSGQAWLLETVNATLESSLRESGLRARLTRLSGPLPFACSFGLEVADAHGVWLTAPENSFDWDWRALPGTVRITAVRSVNPALTRLPDLPPGPESAPQPPLTVEFLRLMLGDATRALNDLPGWLPAVRLDTLALENALLPPELLGGAAVPTPEDKAAPSGPQPLRADLEAGLAADGNGAQAHARARLSGAKAAPFSLSVLDCAAAEASLEIQAGPAKTADQGAGFSVSSRLDALLRNPALNVDGLPPDLLGSEARLSLGLEGGVAAPESGPASSAHLALTGLNLAAGRLTATGQGQWQSGGSDWPDGPLDLNLAVNLQGPAKEALPVAGAEDMLAMLRAPVSFSVSAKGALLRPDVEVRLACADIQNGGHVLKDTLLSLTGAPLTWSGALGLDGAREEARLLLDLRARLDQRPLSLSTELFYGADAKQGLEGGPTNVSETVSAGLRKLRLSAAGLEGAGDVTALLAPGGLPTLNGKIGLRVTDWQALSAFVPGRRLDGEAALDLELRADSGAQQALARWKIPRFSLSPVQGQGDALHVHGLDGELRLTDLFGQAALTARLDLAGLDRGDLRLAARASAKGPLQGPLDLSLESTGGVASHLNIQWRPGQILLQSLDLHLNGLKDGRSGTGRSLGLRAARQAEIRYGETGLAVSGLDLALSPSGRLQAQGALAPEKLDLRVTLEGLALEPWRALAPALPLGTAEARVRLSGSPARPGGDFRLGVRRLRVSGSPLAPLDVALAGGIEHGGAGSALTARLELDPQAVKALGGSEARLNLRLPLLFGPDGLPKPAPQGRLAGQVRWEGAVGPVWSLLPLADRRLNGRISLNLDLGGTLSAPRVTGGLRVNKARYEDLLLGVLLTDINLRLDLDGKQAAARTGKEDVRHAGAGETDAAGGGSPLTGSMRLELTAADGLGGSLRLAGGGGLDGRHLDLRAALDHLRPLRRRDLRINLSGQAQVTGSATAPDVRGEIVINQGALLLNNLAVGGSITTLPIEEAAATPQAVANAAPPAAPAAAPAEVEGSLNLRIRAPGRFMVEGHGLTSEWQANLLVGGSPAAPVITGELRALKGNFDFLTKNFSLTRGVITFGGGSLSNPLLDIVLTNETPNLTAHISITGTVSKMKLSLSSEPSLPRDEILSQILFGRSTNELGRLEALQLAGAVAQLAGFGSGGGGMFDFTRKALGVDVLRLGTSPTGAAGEPGDQTAGGTTLEMGKYIGDLIYVGVQQGMKPDSTAFIIQLELTPRINLELRTEQQDTWGGVRWKYNY</sequence>
<dbReference type="GO" id="GO:0009306">
    <property type="term" value="P:protein secretion"/>
    <property type="evidence" value="ECO:0007669"/>
    <property type="project" value="InterPro"/>
</dbReference>
<comment type="caution">
    <text evidence="8">The sequence shown here is derived from an EMBL/GenBank/DDBJ whole genome shotgun (WGS) entry which is preliminary data.</text>
</comment>
<keyword evidence="3 6" id="KW-1133">Transmembrane helix</keyword>
<dbReference type="PANTHER" id="PTHR36985">
    <property type="entry name" value="TRANSLOCATION AND ASSEMBLY MODULE SUBUNIT TAMB"/>
    <property type="match status" value="1"/>
</dbReference>
<name>A0A6L5XIZ3_9BACT</name>
<feature type="region of interest" description="Disordered" evidence="5">
    <location>
        <begin position="930"/>
        <end position="954"/>
    </location>
</feature>
<keyword evidence="2 6" id="KW-0812">Transmembrane</keyword>
<keyword evidence="4 6" id="KW-0472">Membrane</keyword>
<dbReference type="EMBL" id="VUMH01000002">
    <property type="protein sequence ID" value="MSS27107.1"/>
    <property type="molecule type" value="Genomic_DNA"/>
</dbReference>
<feature type="transmembrane region" description="Helical" evidence="6">
    <location>
        <begin position="31"/>
        <end position="54"/>
    </location>
</feature>